<gene>
    <name evidence="1" type="ORF">BUALT_Bualt07G0139400</name>
</gene>
<evidence type="ECO:0000313" key="2">
    <source>
        <dbReference type="Proteomes" id="UP000826271"/>
    </source>
</evidence>
<protein>
    <recommendedName>
        <fullName evidence="3">Retrovirus-related Pol polyprotein from transposon RE1</fullName>
    </recommendedName>
</protein>
<comment type="caution">
    <text evidence="1">The sequence shown here is derived from an EMBL/GenBank/DDBJ whole genome shotgun (WGS) entry which is preliminary data.</text>
</comment>
<dbReference type="EMBL" id="WHWC01000007">
    <property type="protein sequence ID" value="KAG8379919.1"/>
    <property type="molecule type" value="Genomic_DNA"/>
</dbReference>
<proteinExistence type="predicted"/>
<accession>A0AAV6XAL7</accession>
<name>A0AAV6XAL7_9LAMI</name>
<reference evidence="1" key="1">
    <citation type="submission" date="2019-10" db="EMBL/GenBank/DDBJ databases">
        <authorList>
            <person name="Zhang R."/>
            <person name="Pan Y."/>
            <person name="Wang J."/>
            <person name="Ma R."/>
            <person name="Yu S."/>
        </authorList>
    </citation>
    <scope>NUCLEOTIDE SEQUENCE</scope>
    <source>
        <strain evidence="1">LA-IB0</strain>
        <tissue evidence="1">Leaf</tissue>
    </source>
</reference>
<organism evidence="1 2">
    <name type="scientific">Buddleja alternifolia</name>
    <dbReference type="NCBI Taxonomy" id="168488"/>
    <lineage>
        <taxon>Eukaryota</taxon>
        <taxon>Viridiplantae</taxon>
        <taxon>Streptophyta</taxon>
        <taxon>Embryophyta</taxon>
        <taxon>Tracheophyta</taxon>
        <taxon>Spermatophyta</taxon>
        <taxon>Magnoliopsida</taxon>
        <taxon>eudicotyledons</taxon>
        <taxon>Gunneridae</taxon>
        <taxon>Pentapetalae</taxon>
        <taxon>asterids</taxon>
        <taxon>lamiids</taxon>
        <taxon>Lamiales</taxon>
        <taxon>Scrophulariaceae</taxon>
        <taxon>Buddlejeae</taxon>
        <taxon>Buddleja</taxon>
    </lineage>
</organism>
<evidence type="ECO:0008006" key="3">
    <source>
        <dbReference type="Google" id="ProtNLM"/>
    </source>
</evidence>
<sequence length="200" mass="22638">MTDLDDLHSFLTVEVLKTSSGLFFSQQKYIRELLKKIGCCSANLSGLLLQLNLIGILLQANRVLEDWSRWNHTSLLLGYMTAMVYLKPPAVFLTNSFSIYCEFLEKGEAFLKIQSGMLLPLLRGNVWTLYCQLKLLNHLVWLGLSMKKLYALQISGTLERAGQRRNVHDDITILVVFVNPDLSSPPQVSVRGFFNAEGLI</sequence>
<dbReference type="Proteomes" id="UP000826271">
    <property type="component" value="Unassembled WGS sequence"/>
</dbReference>
<keyword evidence="2" id="KW-1185">Reference proteome</keyword>
<dbReference type="AlphaFoldDB" id="A0AAV6XAL7"/>
<evidence type="ECO:0000313" key="1">
    <source>
        <dbReference type="EMBL" id="KAG8379919.1"/>
    </source>
</evidence>